<name>C0QIC2_DESAH</name>
<comment type="subcellular location">
    <subcellularLocation>
        <location evidence="1">Cell inner membrane</location>
        <topology evidence="1">Multi-pass membrane protein</topology>
    </subcellularLocation>
</comment>
<feature type="transmembrane region" description="Helical" evidence="9">
    <location>
        <begin position="50"/>
        <end position="68"/>
    </location>
</feature>
<evidence type="ECO:0000256" key="8">
    <source>
        <dbReference type="ARBA" id="ARBA00038436"/>
    </source>
</evidence>
<accession>C0QIC2</accession>
<dbReference type="OrthoDB" id="5454104at2"/>
<dbReference type="EMBL" id="CP001087">
    <property type="protein sequence ID" value="ACN17866.1"/>
    <property type="molecule type" value="Genomic_DNA"/>
</dbReference>
<dbReference type="AlphaFoldDB" id="C0QIC2"/>
<dbReference type="GO" id="GO:0005886">
    <property type="term" value="C:plasma membrane"/>
    <property type="evidence" value="ECO:0007669"/>
    <property type="project" value="UniProtKB-SubCell"/>
</dbReference>
<dbReference type="Pfam" id="PF04290">
    <property type="entry name" value="DctQ"/>
    <property type="match status" value="1"/>
</dbReference>
<sequence>MNILNALSNTLNTWVRHFIFGLGLAMTLIVVAQVFARYVLNSSLFWSEELARYCLVWISFLGASVAYHDRVHPGVNMFGSRLPMTMERILTTLVHLVSMGLFSIMIVHGFEFASFVRLQITPALAIPKWIIMGILPLSGVIFMVHGVRFLAQDIGKKYGPEQQDPKGKK</sequence>
<evidence type="ECO:0000256" key="7">
    <source>
        <dbReference type="ARBA" id="ARBA00023136"/>
    </source>
</evidence>
<evidence type="ECO:0000256" key="5">
    <source>
        <dbReference type="ARBA" id="ARBA00022692"/>
    </source>
</evidence>
<feature type="domain" description="Tripartite ATP-independent periplasmic transporters DctQ component" evidence="10">
    <location>
        <begin position="26"/>
        <end position="154"/>
    </location>
</feature>
<keyword evidence="6 9" id="KW-1133">Transmembrane helix</keyword>
<evidence type="ECO:0000256" key="2">
    <source>
        <dbReference type="ARBA" id="ARBA00022448"/>
    </source>
</evidence>
<feature type="transmembrane region" description="Helical" evidence="9">
    <location>
        <begin position="18"/>
        <end position="38"/>
    </location>
</feature>
<gene>
    <name evidence="11" type="ordered locus">HRM2_48180</name>
</gene>
<feature type="transmembrane region" description="Helical" evidence="9">
    <location>
        <begin position="89"/>
        <end position="110"/>
    </location>
</feature>
<keyword evidence="12" id="KW-1185">Reference proteome</keyword>
<dbReference type="GO" id="GO:0022857">
    <property type="term" value="F:transmembrane transporter activity"/>
    <property type="evidence" value="ECO:0007669"/>
    <property type="project" value="TreeGrafter"/>
</dbReference>
<evidence type="ECO:0000256" key="3">
    <source>
        <dbReference type="ARBA" id="ARBA00022475"/>
    </source>
</evidence>
<keyword evidence="5 9" id="KW-0812">Transmembrane</keyword>
<keyword evidence="2" id="KW-0813">Transport</keyword>
<organism evidence="11 12">
    <name type="scientific">Desulforapulum autotrophicum (strain ATCC 43914 / DSM 3382 / VKM B-1955 / HRM2)</name>
    <name type="common">Desulfobacterium autotrophicum</name>
    <dbReference type="NCBI Taxonomy" id="177437"/>
    <lineage>
        <taxon>Bacteria</taxon>
        <taxon>Pseudomonadati</taxon>
        <taxon>Thermodesulfobacteriota</taxon>
        <taxon>Desulfobacteria</taxon>
        <taxon>Desulfobacterales</taxon>
        <taxon>Desulfobacteraceae</taxon>
        <taxon>Desulforapulum</taxon>
    </lineage>
</organism>
<dbReference type="eggNOG" id="COG3090">
    <property type="taxonomic scope" value="Bacteria"/>
</dbReference>
<dbReference type="RefSeq" id="WP_015906574.1">
    <property type="nucleotide sequence ID" value="NC_012108.1"/>
</dbReference>
<dbReference type="HOGENOM" id="CLU_086356_9_4_7"/>
<dbReference type="GO" id="GO:0015740">
    <property type="term" value="P:C4-dicarboxylate transport"/>
    <property type="evidence" value="ECO:0007669"/>
    <property type="project" value="TreeGrafter"/>
</dbReference>
<protein>
    <submittedName>
        <fullName evidence="11">TRAP-type C4-dicarboxylate transport system, small permease component</fullName>
    </submittedName>
</protein>
<evidence type="ECO:0000256" key="9">
    <source>
        <dbReference type="SAM" id="Phobius"/>
    </source>
</evidence>
<comment type="similarity">
    <text evidence="8">Belongs to the TRAP transporter small permease family.</text>
</comment>
<dbReference type="InterPro" id="IPR007387">
    <property type="entry name" value="TRAP_DctQ"/>
</dbReference>
<dbReference type="InterPro" id="IPR055348">
    <property type="entry name" value="DctQ"/>
</dbReference>
<evidence type="ECO:0000256" key="4">
    <source>
        <dbReference type="ARBA" id="ARBA00022519"/>
    </source>
</evidence>
<evidence type="ECO:0000313" key="11">
    <source>
        <dbReference type="EMBL" id="ACN17866.1"/>
    </source>
</evidence>
<keyword evidence="7 9" id="KW-0472">Membrane</keyword>
<evidence type="ECO:0000256" key="6">
    <source>
        <dbReference type="ARBA" id="ARBA00022989"/>
    </source>
</evidence>
<keyword evidence="3" id="KW-1003">Cell membrane</keyword>
<dbReference type="PANTHER" id="PTHR35011">
    <property type="entry name" value="2,3-DIKETO-L-GULONATE TRAP TRANSPORTER SMALL PERMEASE PROTEIN YIAM"/>
    <property type="match status" value="1"/>
</dbReference>
<reference evidence="11 12" key="1">
    <citation type="journal article" date="2009" name="Environ. Microbiol.">
        <title>Genome sequence of Desulfobacterium autotrophicum HRM2, a marine sulfate reducer oxidizing organic carbon completely to carbon dioxide.</title>
        <authorList>
            <person name="Strittmatter A.W."/>
            <person name="Liesegang H."/>
            <person name="Rabus R."/>
            <person name="Decker I."/>
            <person name="Amann J."/>
            <person name="Andres S."/>
            <person name="Henne A."/>
            <person name="Fricke W.F."/>
            <person name="Martinez-Arias R."/>
            <person name="Bartels D."/>
            <person name="Goesmann A."/>
            <person name="Krause L."/>
            <person name="Puehler A."/>
            <person name="Klenk H.P."/>
            <person name="Richter M."/>
            <person name="Schuler M."/>
            <person name="Gloeckner F.O."/>
            <person name="Meyerdierks A."/>
            <person name="Gottschalk G."/>
            <person name="Amann R."/>
        </authorList>
    </citation>
    <scope>NUCLEOTIDE SEQUENCE [LARGE SCALE GENOMIC DNA]</scope>
    <source>
        <strain evidence="12">ATCC 43914 / DSM 3382 / HRM2</strain>
    </source>
</reference>
<dbReference type="Proteomes" id="UP000000442">
    <property type="component" value="Chromosome"/>
</dbReference>
<evidence type="ECO:0000259" key="10">
    <source>
        <dbReference type="Pfam" id="PF04290"/>
    </source>
</evidence>
<feature type="transmembrane region" description="Helical" evidence="9">
    <location>
        <begin position="130"/>
        <end position="151"/>
    </location>
</feature>
<dbReference type="KEGG" id="dat:HRM2_48180"/>
<dbReference type="PANTHER" id="PTHR35011:SF2">
    <property type="entry name" value="2,3-DIKETO-L-GULONATE TRAP TRANSPORTER SMALL PERMEASE PROTEIN YIAM"/>
    <property type="match status" value="1"/>
</dbReference>
<proteinExistence type="inferred from homology"/>
<dbReference type="STRING" id="177437.HRM2_48180"/>
<evidence type="ECO:0000256" key="1">
    <source>
        <dbReference type="ARBA" id="ARBA00004429"/>
    </source>
</evidence>
<keyword evidence="4" id="KW-0997">Cell inner membrane</keyword>
<evidence type="ECO:0000313" key="12">
    <source>
        <dbReference type="Proteomes" id="UP000000442"/>
    </source>
</evidence>